<comment type="caution">
    <text evidence="1">The sequence shown here is derived from an EMBL/GenBank/DDBJ whole genome shotgun (WGS) entry which is preliminary data.</text>
</comment>
<name>A0A8S1JBZ5_9CHLO</name>
<gene>
    <name evidence="1" type="ORF">OSTQU699_LOCUS8314</name>
</gene>
<evidence type="ECO:0000313" key="1">
    <source>
        <dbReference type="EMBL" id="CAD7702959.1"/>
    </source>
</evidence>
<protein>
    <submittedName>
        <fullName evidence="1">Uncharacterized protein</fullName>
    </submittedName>
</protein>
<dbReference type="OrthoDB" id="1727866at2759"/>
<proteinExistence type="predicted"/>
<dbReference type="AlphaFoldDB" id="A0A8S1JBZ5"/>
<evidence type="ECO:0000313" key="2">
    <source>
        <dbReference type="Proteomes" id="UP000708148"/>
    </source>
</evidence>
<accession>A0A8S1JBZ5</accession>
<sequence length="77" mass="8650">MHAGRMPRLMRLHKEAGNSSVLVRFVADPPTTTMQRLKATLTVSIPHTPETIGNEAVFLPSLMLARASRRLLLWRTT</sequence>
<dbReference type="EMBL" id="CAJHUC010002013">
    <property type="protein sequence ID" value="CAD7702959.1"/>
    <property type="molecule type" value="Genomic_DNA"/>
</dbReference>
<reference evidence="1" key="1">
    <citation type="submission" date="2020-12" db="EMBL/GenBank/DDBJ databases">
        <authorList>
            <person name="Iha C."/>
        </authorList>
    </citation>
    <scope>NUCLEOTIDE SEQUENCE</scope>
</reference>
<keyword evidence="2" id="KW-1185">Reference proteome</keyword>
<dbReference type="Proteomes" id="UP000708148">
    <property type="component" value="Unassembled WGS sequence"/>
</dbReference>
<organism evidence="1 2">
    <name type="scientific">Ostreobium quekettii</name>
    <dbReference type="NCBI Taxonomy" id="121088"/>
    <lineage>
        <taxon>Eukaryota</taxon>
        <taxon>Viridiplantae</taxon>
        <taxon>Chlorophyta</taxon>
        <taxon>core chlorophytes</taxon>
        <taxon>Ulvophyceae</taxon>
        <taxon>TCBD clade</taxon>
        <taxon>Bryopsidales</taxon>
        <taxon>Ostreobineae</taxon>
        <taxon>Ostreobiaceae</taxon>
        <taxon>Ostreobium</taxon>
    </lineage>
</organism>